<dbReference type="Proteomes" id="UP000585507">
    <property type="component" value="Unassembled WGS sequence"/>
</dbReference>
<proteinExistence type="predicted"/>
<dbReference type="EMBL" id="JACHBK010000021">
    <property type="protein sequence ID" value="MBB5539493.1"/>
    <property type="molecule type" value="Genomic_DNA"/>
</dbReference>
<name>A0A7W8XD20_9HYPH</name>
<evidence type="ECO:0000313" key="2">
    <source>
        <dbReference type="Proteomes" id="UP000585507"/>
    </source>
</evidence>
<organism evidence="1 2">
    <name type="scientific">Rhizobium giardinii</name>
    <dbReference type="NCBI Taxonomy" id="56731"/>
    <lineage>
        <taxon>Bacteria</taxon>
        <taxon>Pseudomonadati</taxon>
        <taxon>Pseudomonadota</taxon>
        <taxon>Alphaproteobacteria</taxon>
        <taxon>Hyphomicrobiales</taxon>
        <taxon>Rhizobiaceae</taxon>
        <taxon>Rhizobium/Agrobacterium group</taxon>
        <taxon>Rhizobium</taxon>
    </lineage>
</organism>
<comment type="caution">
    <text evidence="1">The sequence shown here is derived from an EMBL/GenBank/DDBJ whole genome shotgun (WGS) entry which is preliminary data.</text>
</comment>
<keyword evidence="2" id="KW-1185">Reference proteome</keyword>
<dbReference type="AlphaFoldDB" id="A0A7W8XD20"/>
<accession>A0A7W8XD20</accession>
<evidence type="ECO:0000313" key="1">
    <source>
        <dbReference type="EMBL" id="MBB5539493.1"/>
    </source>
</evidence>
<gene>
    <name evidence="1" type="ORF">GGD55_006243</name>
</gene>
<dbReference type="AntiFam" id="ANF00165">
    <property type="entry name" value="Shadow ORF (opposite Transposase_Mut domain)"/>
</dbReference>
<reference evidence="1 2" key="1">
    <citation type="submission" date="2020-08" db="EMBL/GenBank/DDBJ databases">
        <title>Genomic Encyclopedia of Type Strains, Phase IV (KMG-V): Genome sequencing to study the core and pangenomes of soil and plant-associated prokaryotes.</title>
        <authorList>
            <person name="Whitman W."/>
        </authorList>
    </citation>
    <scope>NUCLEOTIDE SEQUENCE [LARGE SCALE GENOMIC DNA]</scope>
    <source>
        <strain evidence="1 2">SEMIA 4084</strain>
    </source>
</reference>
<sequence length="104" mass="11710">MRIIAHLRHGLKCQVPGALDGPFVILFEQQCADETDDGFVVRKDADDLGASLDFAVETLDWIRNRYKICGADVRLRFLWIVAYGVTIRDRGTGSTKVRAGRCIR</sequence>
<protein>
    <submittedName>
        <fullName evidence="1">Uncharacterized protein</fullName>
    </submittedName>
</protein>